<reference evidence="1 2" key="1">
    <citation type="journal article" date="2018" name="Int. J. Syst. Evol. Microbiol.">
        <title>Glycomyces paridis sp. nov., isolated from the medicinal plant Paris polyphylla.</title>
        <authorList>
            <person name="Fang X.M."/>
            <person name="Bai J.L."/>
            <person name="Su J."/>
            <person name="Zhao L.L."/>
            <person name="Liu H.Y."/>
            <person name="Ma B.P."/>
            <person name="Zhang Y.Q."/>
            <person name="Yu L.Y."/>
        </authorList>
    </citation>
    <scope>NUCLEOTIDE SEQUENCE [LARGE SCALE GENOMIC DNA]</scope>
    <source>
        <strain evidence="1 2">CPCC 204357</strain>
    </source>
</reference>
<gene>
    <name evidence="1" type="ORF">E9998_09215</name>
</gene>
<keyword evidence="2" id="KW-1185">Reference proteome</keyword>
<evidence type="ECO:0000313" key="1">
    <source>
        <dbReference type="EMBL" id="THV29652.1"/>
    </source>
</evidence>
<dbReference type="NCBIfam" id="TIGR01509">
    <property type="entry name" value="HAD-SF-IA-v3"/>
    <property type="match status" value="1"/>
</dbReference>
<dbReference type="SUPFAM" id="SSF56784">
    <property type="entry name" value="HAD-like"/>
    <property type="match status" value="1"/>
</dbReference>
<dbReference type="Gene3D" id="3.40.50.1000">
    <property type="entry name" value="HAD superfamily/HAD-like"/>
    <property type="match status" value="1"/>
</dbReference>
<dbReference type="InterPro" id="IPR006439">
    <property type="entry name" value="HAD-SF_hydro_IA"/>
</dbReference>
<dbReference type="GO" id="GO:0006281">
    <property type="term" value="P:DNA repair"/>
    <property type="evidence" value="ECO:0007669"/>
    <property type="project" value="TreeGrafter"/>
</dbReference>
<protein>
    <submittedName>
        <fullName evidence="1">HAD family hydrolase</fullName>
    </submittedName>
</protein>
<dbReference type="RefSeq" id="WP_136529395.1">
    <property type="nucleotide sequence ID" value="NZ_STGX01000005.1"/>
</dbReference>
<name>A0A4S8PJJ4_9ACTN</name>
<proteinExistence type="predicted"/>
<accession>A0A4S8PJJ4</accession>
<dbReference type="GO" id="GO:0005829">
    <property type="term" value="C:cytosol"/>
    <property type="evidence" value="ECO:0007669"/>
    <property type="project" value="TreeGrafter"/>
</dbReference>
<dbReference type="InterPro" id="IPR050155">
    <property type="entry name" value="HAD-like_hydrolase_sf"/>
</dbReference>
<dbReference type="PANTHER" id="PTHR43434">
    <property type="entry name" value="PHOSPHOGLYCOLATE PHOSPHATASE"/>
    <property type="match status" value="1"/>
</dbReference>
<dbReference type="OrthoDB" id="4547358at2"/>
<dbReference type="Proteomes" id="UP000305792">
    <property type="component" value="Unassembled WGS sequence"/>
</dbReference>
<dbReference type="NCBIfam" id="TIGR01549">
    <property type="entry name" value="HAD-SF-IA-v1"/>
    <property type="match status" value="1"/>
</dbReference>
<dbReference type="PANTHER" id="PTHR43434:SF1">
    <property type="entry name" value="PHOSPHOGLYCOLATE PHOSPHATASE"/>
    <property type="match status" value="1"/>
</dbReference>
<evidence type="ECO:0000313" key="2">
    <source>
        <dbReference type="Proteomes" id="UP000305792"/>
    </source>
</evidence>
<dbReference type="InterPro" id="IPR036412">
    <property type="entry name" value="HAD-like_sf"/>
</dbReference>
<dbReference type="GO" id="GO:0008967">
    <property type="term" value="F:phosphoglycolate phosphatase activity"/>
    <property type="evidence" value="ECO:0007669"/>
    <property type="project" value="TreeGrafter"/>
</dbReference>
<dbReference type="InterPro" id="IPR023214">
    <property type="entry name" value="HAD_sf"/>
</dbReference>
<dbReference type="EMBL" id="STGX01000005">
    <property type="protein sequence ID" value="THV29652.1"/>
    <property type="molecule type" value="Genomic_DNA"/>
</dbReference>
<dbReference type="Pfam" id="PF00702">
    <property type="entry name" value="Hydrolase"/>
    <property type="match status" value="1"/>
</dbReference>
<comment type="caution">
    <text evidence="1">The sequence shown here is derived from an EMBL/GenBank/DDBJ whole genome shotgun (WGS) entry which is preliminary data.</text>
</comment>
<organism evidence="1 2">
    <name type="scientific">Glycomyces paridis</name>
    <dbReference type="NCBI Taxonomy" id="2126555"/>
    <lineage>
        <taxon>Bacteria</taxon>
        <taxon>Bacillati</taxon>
        <taxon>Actinomycetota</taxon>
        <taxon>Actinomycetes</taxon>
        <taxon>Glycomycetales</taxon>
        <taxon>Glycomycetaceae</taxon>
        <taxon>Glycomyces</taxon>
    </lineage>
</organism>
<sequence>MKLDPQTALSGKAALLLDFDGPVCSVFAGYPAPQIARELVATLRGVSPGLADVLTAETDPMEVLRIAAESLPRDRVEAVDAQLCAAETEAVETAEPTPGAAGLIDAARAAGLAVAIVSNNSAGPIAKYLKLHGLDGAVSATVGRPFGRPDRMKPDPFLLHEALGSLGAEPTRACFVGDSVTDIEAGTTAGVMTIGYANKPGKTERLRGAGADLVVDRL</sequence>
<dbReference type="AlphaFoldDB" id="A0A4S8PJJ4"/>
<keyword evidence="1" id="KW-0378">Hydrolase</keyword>